<keyword evidence="3" id="KW-0677">Repeat</keyword>
<evidence type="ECO:0000256" key="5">
    <source>
        <dbReference type="PROSITE-ProRule" id="PRU00076"/>
    </source>
</evidence>
<sequence length="262" mass="27221">FSCQPLFGPSVGPSATSSGLAAYRCVCPAGVSGLHCELIHDSSETESAASSSSVDNRFTQSPGLGCHAAQLVLQQIQPARRRSHHSSGWNRAGSHPSSSASSSGSTKAPLNVCLHGGQCVESPSGPACVCRVGWQGGRCEQDIDECALAEALFARRRSRGSGHSTVLLNGGSSSSSSSSSDLKWIDSTAGGLCSPYEIGRGVCVNTPGSYRCNCSLGFGGRHCQTKVSDVCVFACGSVSEQLFLRTPFVFHSLSVNLVCDVR</sequence>
<evidence type="ECO:0000256" key="4">
    <source>
        <dbReference type="ARBA" id="ARBA00023157"/>
    </source>
</evidence>
<reference evidence="8 9" key="2">
    <citation type="submission" date="2018-11" db="EMBL/GenBank/DDBJ databases">
        <authorList>
            <consortium name="Pathogen Informatics"/>
        </authorList>
    </citation>
    <scope>NUCLEOTIDE SEQUENCE [LARGE SCALE GENOMIC DNA]</scope>
    <source>
        <strain evidence="8 9">Egypt</strain>
    </source>
</reference>
<evidence type="ECO:0000256" key="3">
    <source>
        <dbReference type="ARBA" id="ARBA00022737"/>
    </source>
</evidence>
<organism evidence="10">
    <name type="scientific">Echinostoma caproni</name>
    <dbReference type="NCBI Taxonomy" id="27848"/>
    <lineage>
        <taxon>Eukaryota</taxon>
        <taxon>Metazoa</taxon>
        <taxon>Spiralia</taxon>
        <taxon>Lophotrochozoa</taxon>
        <taxon>Platyhelminthes</taxon>
        <taxon>Trematoda</taxon>
        <taxon>Digenea</taxon>
        <taxon>Plagiorchiida</taxon>
        <taxon>Echinostomata</taxon>
        <taxon>Echinostomatoidea</taxon>
        <taxon>Echinostomatidae</taxon>
        <taxon>Echinostoma</taxon>
    </lineage>
</organism>
<dbReference type="PROSITE" id="PS50026">
    <property type="entry name" value="EGF_3"/>
    <property type="match status" value="2"/>
</dbReference>
<feature type="domain" description="EGF-like" evidence="7">
    <location>
        <begin position="184"/>
        <end position="224"/>
    </location>
</feature>
<dbReference type="Gene3D" id="2.10.25.10">
    <property type="entry name" value="Laminin"/>
    <property type="match status" value="2"/>
</dbReference>
<dbReference type="SUPFAM" id="SSF57196">
    <property type="entry name" value="EGF/Laminin"/>
    <property type="match status" value="2"/>
</dbReference>
<dbReference type="OrthoDB" id="6288282at2759"/>
<dbReference type="PROSITE" id="PS00022">
    <property type="entry name" value="EGF_1"/>
    <property type="match status" value="2"/>
</dbReference>
<dbReference type="PROSITE" id="PS01186">
    <property type="entry name" value="EGF_2"/>
    <property type="match status" value="2"/>
</dbReference>
<dbReference type="WBParaSite" id="ECPE_0001828301-mRNA-1">
    <property type="protein sequence ID" value="ECPE_0001828301-mRNA-1"/>
    <property type="gene ID" value="ECPE_0001828301"/>
</dbReference>
<dbReference type="CDD" id="cd00054">
    <property type="entry name" value="EGF_CA"/>
    <property type="match status" value="2"/>
</dbReference>
<feature type="disulfide bond" evidence="5">
    <location>
        <begin position="130"/>
        <end position="139"/>
    </location>
</feature>
<proteinExistence type="predicted"/>
<dbReference type="SMART" id="SM00179">
    <property type="entry name" value="EGF_CA"/>
    <property type="match status" value="2"/>
</dbReference>
<dbReference type="InterPro" id="IPR001881">
    <property type="entry name" value="EGF-like_Ca-bd_dom"/>
</dbReference>
<dbReference type="PROSITE" id="PS00010">
    <property type="entry name" value="ASX_HYDROXYL"/>
    <property type="match status" value="1"/>
</dbReference>
<gene>
    <name evidence="8" type="ORF">ECPE_LOCUS18233</name>
</gene>
<dbReference type="InterPro" id="IPR000152">
    <property type="entry name" value="EGF-type_Asp/Asn_hydroxyl_site"/>
</dbReference>
<keyword evidence="2" id="KW-0732">Signal</keyword>
<dbReference type="PANTHER" id="PTHR12916">
    <property type="entry name" value="CYTOCHROME C OXIDASE POLYPEPTIDE VIC-2"/>
    <property type="match status" value="1"/>
</dbReference>
<name>A0A183BG98_9TREM</name>
<evidence type="ECO:0000313" key="8">
    <source>
        <dbReference type="EMBL" id="VDP95882.1"/>
    </source>
</evidence>
<feature type="domain" description="EGF-like" evidence="7">
    <location>
        <begin position="104"/>
        <end position="140"/>
    </location>
</feature>
<protein>
    <submittedName>
        <fullName evidence="10">EGF-like domain-containing protein</fullName>
    </submittedName>
</protein>
<dbReference type="GO" id="GO:0005509">
    <property type="term" value="F:calcium ion binding"/>
    <property type="evidence" value="ECO:0007669"/>
    <property type="project" value="InterPro"/>
</dbReference>
<dbReference type="PANTHER" id="PTHR12916:SF4">
    <property type="entry name" value="UNINFLATABLE, ISOFORM C"/>
    <property type="match status" value="1"/>
</dbReference>
<reference evidence="10" key="1">
    <citation type="submission" date="2016-06" db="UniProtKB">
        <authorList>
            <consortium name="WormBaseParasite"/>
        </authorList>
    </citation>
    <scope>IDENTIFICATION</scope>
</reference>
<evidence type="ECO:0000256" key="1">
    <source>
        <dbReference type="ARBA" id="ARBA00022536"/>
    </source>
</evidence>
<dbReference type="InterPro" id="IPR000742">
    <property type="entry name" value="EGF"/>
</dbReference>
<feature type="region of interest" description="Disordered" evidence="6">
    <location>
        <begin position="80"/>
        <end position="105"/>
    </location>
</feature>
<feature type="disulfide bond" evidence="5">
    <location>
        <begin position="214"/>
        <end position="223"/>
    </location>
</feature>
<keyword evidence="9" id="KW-1185">Reference proteome</keyword>
<evidence type="ECO:0000256" key="6">
    <source>
        <dbReference type="SAM" id="MobiDB-lite"/>
    </source>
</evidence>
<evidence type="ECO:0000256" key="2">
    <source>
        <dbReference type="ARBA" id="ARBA00022729"/>
    </source>
</evidence>
<comment type="caution">
    <text evidence="5">Lacks conserved residue(s) required for the propagation of feature annotation.</text>
</comment>
<dbReference type="Proteomes" id="UP000272942">
    <property type="component" value="Unassembled WGS sequence"/>
</dbReference>
<keyword evidence="4 5" id="KW-1015">Disulfide bond</keyword>
<feature type="compositionally biased region" description="Low complexity" evidence="6">
    <location>
        <begin position="92"/>
        <end position="105"/>
    </location>
</feature>
<evidence type="ECO:0000313" key="9">
    <source>
        <dbReference type="Proteomes" id="UP000272942"/>
    </source>
</evidence>
<dbReference type="AlphaFoldDB" id="A0A183BG98"/>
<evidence type="ECO:0000313" key="10">
    <source>
        <dbReference type="WBParaSite" id="ECPE_0001828301-mRNA-1"/>
    </source>
</evidence>
<accession>A0A183BG98</accession>
<dbReference type="Pfam" id="PF00008">
    <property type="entry name" value="EGF"/>
    <property type="match status" value="2"/>
</dbReference>
<dbReference type="SMART" id="SM00181">
    <property type="entry name" value="EGF"/>
    <property type="match status" value="2"/>
</dbReference>
<evidence type="ECO:0000259" key="7">
    <source>
        <dbReference type="PROSITE" id="PS50026"/>
    </source>
</evidence>
<dbReference type="EMBL" id="UZAN01076020">
    <property type="protein sequence ID" value="VDP95882.1"/>
    <property type="molecule type" value="Genomic_DNA"/>
</dbReference>
<keyword evidence="1 5" id="KW-0245">EGF-like domain</keyword>